<name>A0A6A6U9D3_9PEZI</name>
<accession>A0A6A6U9D3</accession>
<keyword evidence="3 5" id="KW-1133">Transmembrane helix</keyword>
<dbReference type="Gene3D" id="1.20.1250.20">
    <property type="entry name" value="MFS general substrate transporter like domains"/>
    <property type="match status" value="1"/>
</dbReference>
<dbReference type="GO" id="GO:0022857">
    <property type="term" value="F:transmembrane transporter activity"/>
    <property type="evidence" value="ECO:0007669"/>
    <property type="project" value="InterPro"/>
</dbReference>
<feature type="transmembrane region" description="Helical" evidence="5">
    <location>
        <begin position="195"/>
        <end position="218"/>
    </location>
</feature>
<dbReference type="PANTHER" id="PTHR23507:SF40">
    <property type="entry name" value="TETRACYCLINE-EFFLUX TRANSPORTER"/>
    <property type="match status" value="1"/>
</dbReference>
<reference evidence="6" key="1">
    <citation type="journal article" date="2020" name="Stud. Mycol.">
        <title>101 Dothideomycetes genomes: a test case for predicting lifestyles and emergence of pathogens.</title>
        <authorList>
            <person name="Haridas S."/>
            <person name="Albert R."/>
            <person name="Binder M."/>
            <person name="Bloem J."/>
            <person name="Labutti K."/>
            <person name="Salamov A."/>
            <person name="Andreopoulos B."/>
            <person name="Baker S."/>
            <person name="Barry K."/>
            <person name="Bills G."/>
            <person name="Bluhm B."/>
            <person name="Cannon C."/>
            <person name="Castanera R."/>
            <person name="Culley D."/>
            <person name="Daum C."/>
            <person name="Ezra D."/>
            <person name="Gonzalez J."/>
            <person name="Henrissat B."/>
            <person name="Kuo A."/>
            <person name="Liang C."/>
            <person name="Lipzen A."/>
            <person name="Lutzoni F."/>
            <person name="Magnuson J."/>
            <person name="Mondo S."/>
            <person name="Nolan M."/>
            <person name="Ohm R."/>
            <person name="Pangilinan J."/>
            <person name="Park H.-J."/>
            <person name="Ramirez L."/>
            <person name="Alfaro M."/>
            <person name="Sun H."/>
            <person name="Tritt A."/>
            <person name="Yoshinaga Y."/>
            <person name="Zwiers L.-H."/>
            <person name="Turgeon B."/>
            <person name="Goodwin S."/>
            <person name="Spatafora J."/>
            <person name="Crous P."/>
            <person name="Grigoriev I."/>
        </authorList>
    </citation>
    <scope>NUCLEOTIDE SEQUENCE</scope>
    <source>
        <strain evidence="6">CBS 115976</strain>
    </source>
</reference>
<dbReference type="OrthoDB" id="3026777at2759"/>
<evidence type="ECO:0000256" key="5">
    <source>
        <dbReference type="SAM" id="Phobius"/>
    </source>
</evidence>
<sequence length="517" mass="56508">MGSRSCPMDDHGCLRINSEICTGLISCRYKRPSIYWLIGPFGISAMAHGGVMVPKVNLVLNLICHNYFKGQPTSDQVTLFDVEGRCRIPEIQSRVATFKLCMALISGILAAIVAPRIGALSDRYGRIPMLCIVNFGTIALEIITILAARFPDTVSIYWMFLGSFFEGLGGSPLAAMAISHSYAADCTPSSKRNVVFGYFHGCLFTGVAIGPILAGYLIQKSGDMISMFYISCGAHFSFLLALLFLIPESVPKRRQLLARQKHRRDNAHRAGGWKNHLRNFNVFEPLKILHGPGIPVNVRRNLILLASTDTIVFGVGMGAHTVILLYSNYTFGWGTWEQSKFASIVNTCKVCCLLFLLPTLTHWYRRRQSRRGDQSPLVAIDPDMPEGTDIFELSVIRFAIFADIFGFLGYALAPTGTAFILSGAIASIGGISSPTMQAALTKHVPKESIGQLLGAMGLLHALGRTIGPSLFTGIYAATVKVAPSAYFFVLAVMFGFGFAVSWLVKPGDFRRAAPRLD</sequence>
<feature type="transmembrane region" description="Helical" evidence="5">
    <location>
        <begin position="484"/>
        <end position="504"/>
    </location>
</feature>
<dbReference type="EMBL" id="MU004236">
    <property type="protein sequence ID" value="KAF2668216.1"/>
    <property type="molecule type" value="Genomic_DNA"/>
</dbReference>
<keyword evidence="4 5" id="KW-0472">Membrane</keyword>
<feature type="transmembrane region" description="Helical" evidence="5">
    <location>
        <begin position="96"/>
        <end position="115"/>
    </location>
</feature>
<dbReference type="AlphaFoldDB" id="A0A6A6U9D3"/>
<keyword evidence="7" id="KW-1185">Reference proteome</keyword>
<evidence type="ECO:0000256" key="3">
    <source>
        <dbReference type="ARBA" id="ARBA00022989"/>
    </source>
</evidence>
<feature type="transmembrane region" description="Helical" evidence="5">
    <location>
        <begin position="127"/>
        <end position="150"/>
    </location>
</feature>
<feature type="transmembrane region" description="Helical" evidence="5">
    <location>
        <begin position="302"/>
        <end position="329"/>
    </location>
</feature>
<dbReference type="SUPFAM" id="SSF103473">
    <property type="entry name" value="MFS general substrate transporter"/>
    <property type="match status" value="1"/>
</dbReference>
<dbReference type="PANTHER" id="PTHR23507">
    <property type="entry name" value="ZGC:174356"/>
    <property type="match status" value="1"/>
</dbReference>
<dbReference type="InterPro" id="IPR036259">
    <property type="entry name" value="MFS_trans_sf"/>
</dbReference>
<evidence type="ECO:0000256" key="1">
    <source>
        <dbReference type="ARBA" id="ARBA00004141"/>
    </source>
</evidence>
<comment type="subcellular location">
    <subcellularLocation>
        <location evidence="1">Membrane</location>
        <topology evidence="1">Multi-pass membrane protein</topology>
    </subcellularLocation>
</comment>
<dbReference type="InterPro" id="IPR011701">
    <property type="entry name" value="MFS"/>
</dbReference>
<dbReference type="GO" id="GO:0016020">
    <property type="term" value="C:membrane"/>
    <property type="evidence" value="ECO:0007669"/>
    <property type="project" value="UniProtKB-SubCell"/>
</dbReference>
<dbReference type="Proteomes" id="UP000799302">
    <property type="component" value="Unassembled WGS sequence"/>
</dbReference>
<feature type="transmembrane region" description="Helical" evidence="5">
    <location>
        <begin position="224"/>
        <end position="246"/>
    </location>
</feature>
<evidence type="ECO:0000256" key="2">
    <source>
        <dbReference type="ARBA" id="ARBA00022692"/>
    </source>
</evidence>
<protein>
    <submittedName>
        <fullName evidence="6">MFS general substrate transporter</fullName>
    </submittedName>
</protein>
<organism evidence="6 7">
    <name type="scientific">Microthyrium microscopicum</name>
    <dbReference type="NCBI Taxonomy" id="703497"/>
    <lineage>
        <taxon>Eukaryota</taxon>
        <taxon>Fungi</taxon>
        <taxon>Dikarya</taxon>
        <taxon>Ascomycota</taxon>
        <taxon>Pezizomycotina</taxon>
        <taxon>Dothideomycetes</taxon>
        <taxon>Dothideomycetes incertae sedis</taxon>
        <taxon>Microthyriales</taxon>
        <taxon>Microthyriaceae</taxon>
        <taxon>Microthyrium</taxon>
    </lineage>
</organism>
<proteinExistence type="predicted"/>
<gene>
    <name evidence="6" type="ORF">BT63DRAFT_270961</name>
</gene>
<evidence type="ECO:0000256" key="4">
    <source>
        <dbReference type="ARBA" id="ARBA00023136"/>
    </source>
</evidence>
<feature type="transmembrane region" description="Helical" evidence="5">
    <location>
        <begin position="34"/>
        <end position="53"/>
    </location>
</feature>
<evidence type="ECO:0000313" key="7">
    <source>
        <dbReference type="Proteomes" id="UP000799302"/>
    </source>
</evidence>
<keyword evidence="2 5" id="KW-0812">Transmembrane</keyword>
<feature type="transmembrane region" description="Helical" evidence="5">
    <location>
        <begin position="156"/>
        <end position="183"/>
    </location>
</feature>
<dbReference type="Pfam" id="PF07690">
    <property type="entry name" value="MFS_1"/>
    <property type="match status" value="1"/>
</dbReference>
<evidence type="ECO:0000313" key="6">
    <source>
        <dbReference type="EMBL" id="KAF2668216.1"/>
    </source>
</evidence>
<feature type="transmembrane region" description="Helical" evidence="5">
    <location>
        <begin position="341"/>
        <end position="361"/>
    </location>
</feature>